<dbReference type="SUPFAM" id="SSF54928">
    <property type="entry name" value="RNA-binding domain, RBD"/>
    <property type="match status" value="1"/>
</dbReference>
<dbReference type="PROSITE" id="PS50102">
    <property type="entry name" value="RRM"/>
    <property type="match status" value="1"/>
</dbReference>
<sequence>MPSADTSKPISWADQVEEGDLRSIPPPEELLEGDFKKLIEYKRDEDNNKLIQITRTFKIEKRKASKSVAHRKQWAKYGKSASDPPGPNPGTTAIVHDEVFMSFISSKDVSTSSLIVNPYPNPNPTAIVHEEVFMSFISSKDVSTSSLIVNPYPNPNPNPTAIVHDEVFMSFISSKDVSTSSLIVNPYPNPNPTAIVHDEVFMSFISSKDVSTSSLIVNPYPNPTAIVHDEVFMSFISSKDNENQPSTEDQLEKLKAKRIMVCRVCKGDHWTTKCPYKESLEPLQRELLGTGETAGATDGDTGSANPEESNPGPGGGSSVGKYIPPGARDGGKRRGETMAARRDEAATIRVTNLSEDTRESDLQDLFRPFGAIQRIYLAQDKITGHSKGFAFINFYLRESAAKAIQCLSGFGYDHLILKVEWAKPSGHTT</sequence>
<evidence type="ECO:0000259" key="8">
    <source>
        <dbReference type="PROSITE" id="PS50102"/>
    </source>
</evidence>
<dbReference type="GO" id="GO:0005852">
    <property type="term" value="C:eukaryotic translation initiation factor 3 complex"/>
    <property type="evidence" value="ECO:0007669"/>
    <property type="project" value="UniProtKB-UniRule"/>
</dbReference>
<evidence type="ECO:0000256" key="6">
    <source>
        <dbReference type="PROSITE-ProRule" id="PRU00176"/>
    </source>
</evidence>
<evidence type="ECO:0000256" key="4">
    <source>
        <dbReference type="ARBA" id="ARBA00022917"/>
    </source>
</evidence>
<dbReference type="InterPro" id="IPR012677">
    <property type="entry name" value="Nucleotide-bd_a/b_plait_sf"/>
</dbReference>
<feature type="region of interest" description="Disordered" evidence="7">
    <location>
        <begin position="291"/>
        <end position="343"/>
    </location>
</feature>
<dbReference type="InParanoid" id="A0A7M7PPG7"/>
<feature type="compositionally biased region" description="Basic and acidic residues" evidence="7">
    <location>
        <begin position="329"/>
        <end position="343"/>
    </location>
</feature>
<keyword evidence="2 5" id="KW-0396">Initiation factor</keyword>
<dbReference type="EnsemblMetazoa" id="XM_030997449">
    <property type="protein sequence ID" value="XP_030853309"/>
    <property type="gene ID" value="LOC586718"/>
</dbReference>
<dbReference type="OMA" id="IVNPYPN"/>
<reference evidence="10" key="1">
    <citation type="submission" date="2015-02" db="EMBL/GenBank/DDBJ databases">
        <title>Genome sequencing for Strongylocentrotus purpuratus.</title>
        <authorList>
            <person name="Murali S."/>
            <person name="Liu Y."/>
            <person name="Vee V."/>
            <person name="English A."/>
            <person name="Wang M."/>
            <person name="Skinner E."/>
            <person name="Han Y."/>
            <person name="Muzny D.M."/>
            <person name="Worley K.C."/>
            <person name="Gibbs R.A."/>
        </authorList>
    </citation>
    <scope>NUCLEOTIDE SEQUENCE</scope>
</reference>
<feature type="compositionally biased region" description="Low complexity" evidence="7">
    <location>
        <begin position="291"/>
        <end position="311"/>
    </location>
</feature>
<organism evidence="9 10">
    <name type="scientific">Strongylocentrotus purpuratus</name>
    <name type="common">Purple sea urchin</name>
    <dbReference type="NCBI Taxonomy" id="7668"/>
    <lineage>
        <taxon>Eukaryota</taxon>
        <taxon>Metazoa</taxon>
        <taxon>Echinodermata</taxon>
        <taxon>Eleutherozoa</taxon>
        <taxon>Echinozoa</taxon>
        <taxon>Echinoidea</taxon>
        <taxon>Euechinoidea</taxon>
        <taxon>Echinacea</taxon>
        <taxon>Camarodonta</taxon>
        <taxon>Echinidea</taxon>
        <taxon>Strongylocentrotidae</taxon>
        <taxon>Strongylocentrotus</taxon>
    </lineage>
</organism>
<dbReference type="InterPro" id="IPR024675">
    <property type="entry name" value="eIF3g_N"/>
</dbReference>
<dbReference type="PANTHER" id="PTHR10352">
    <property type="entry name" value="EUKARYOTIC TRANSLATION INITIATION FACTOR 3 SUBUNIT G"/>
    <property type="match status" value="1"/>
</dbReference>
<evidence type="ECO:0000256" key="5">
    <source>
        <dbReference type="HAMAP-Rule" id="MF_03006"/>
    </source>
</evidence>
<comment type="subunit">
    <text evidence="5">Component of the eukaryotic translation initiation factor 3 (eIF-3) complex.</text>
</comment>
<dbReference type="Gene3D" id="3.30.70.330">
    <property type="match status" value="1"/>
</dbReference>
<dbReference type="RefSeq" id="XP_030853309.1">
    <property type="nucleotide sequence ID" value="XM_030997449.1"/>
</dbReference>
<feature type="region of interest" description="Disordered" evidence="7">
    <location>
        <begin position="70"/>
        <end position="92"/>
    </location>
</feature>
<reference evidence="9" key="2">
    <citation type="submission" date="2021-01" db="UniProtKB">
        <authorList>
            <consortium name="EnsemblMetazoa"/>
        </authorList>
    </citation>
    <scope>IDENTIFICATION</scope>
</reference>
<accession>A0A7M7PPG7</accession>
<dbReference type="Pfam" id="PF00076">
    <property type="entry name" value="RRM_1"/>
    <property type="match status" value="1"/>
</dbReference>
<dbReference type="HAMAP" id="MF_03006">
    <property type="entry name" value="eIF3g"/>
    <property type="match status" value="1"/>
</dbReference>
<comment type="similarity">
    <text evidence="5">Belongs to the eIF-3 subunit G family.</text>
</comment>
<dbReference type="CDD" id="cd12933">
    <property type="entry name" value="eIF3G"/>
    <property type="match status" value="1"/>
</dbReference>
<keyword evidence="1 5" id="KW-0963">Cytoplasm</keyword>
<evidence type="ECO:0000256" key="2">
    <source>
        <dbReference type="ARBA" id="ARBA00022540"/>
    </source>
</evidence>
<proteinExistence type="inferred from homology"/>
<feature type="domain" description="RRM" evidence="8">
    <location>
        <begin position="346"/>
        <end position="424"/>
    </location>
</feature>
<evidence type="ECO:0000313" key="10">
    <source>
        <dbReference type="Proteomes" id="UP000007110"/>
    </source>
</evidence>
<dbReference type="GO" id="GO:0003723">
    <property type="term" value="F:RNA binding"/>
    <property type="evidence" value="ECO:0007669"/>
    <property type="project" value="UniProtKB-UniRule"/>
</dbReference>
<dbReference type="OrthoDB" id="1749473at2759"/>
<dbReference type="AlphaFoldDB" id="A0A7M7PPG7"/>
<dbReference type="GO" id="GO:0003743">
    <property type="term" value="F:translation initiation factor activity"/>
    <property type="evidence" value="ECO:0007669"/>
    <property type="project" value="UniProtKB-UniRule"/>
</dbReference>
<feature type="region of interest" description="Disordered" evidence="7">
    <location>
        <begin position="1"/>
        <end position="28"/>
    </location>
</feature>
<dbReference type="GO" id="GO:0033290">
    <property type="term" value="C:eukaryotic 48S preinitiation complex"/>
    <property type="evidence" value="ECO:0007669"/>
    <property type="project" value="UniProtKB-UniRule"/>
</dbReference>
<dbReference type="InterPro" id="IPR034240">
    <property type="entry name" value="eIF3G_RRM"/>
</dbReference>
<name>A0A7M7PPG7_STRPU</name>
<dbReference type="InterPro" id="IPR035979">
    <property type="entry name" value="RBD_domain_sf"/>
</dbReference>
<comment type="function">
    <text evidence="5">RNA-binding component of the eukaryotic translation initiation factor 3 (eIF-3) complex, which is involved in protein synthesis of a specialized repertoire of mRNAs and, together with other initiation factors, stimulates binding of mRNA and methionyl-tRNAi to the 40S ribosome. The eIF-3 complex specifically targets and initiates translation of a subset of mRNAs involved in cell proliferation. This subunit can bind 18S rRNA.</text>
</comment>
<dbReference type="Pfam" id="PF12353">
    <property type="entry name" value="eIF3g"/>
    <property type="match status" value="2"/>
</dbReference>
<dbReference type="GO" id="GO:0016282">
    <property type="term" value="C:eukaryotic 43S preinitiation complex"/>
    <property type="evidence" value="ECO:0007669"/>
    <property type="project" value="UniProtKB-UniRule"/>
</dbReference>
<keyword evidence="10" id="KW-1185">Reference proteome</keyword>
<keyword evidence="4 5" id="KW-0648">Protein biosynthesis</keyword>
<dbReference type="FunCoup" id="A0A7M7PPG7">
    <property type="interactions" value="1986"/>
</dbReference>
<dbReference type="SMART" id="SM00360">
    <property type="entry name" value="RRM"/>
    <property type="match status" value="1"/>
</dbReference>
<dbReference type="CDD" id="cd12408">
    <property type="entry name" value="RRM_eIF3G_like"/>
    <property type="match status" value="1"/>
</dbReference>
<protein>
    <recommendedName>
        <fullName evidence="5">Eukaryotic translation initiation factor 3 subunit G</fullName>
        <shortName evidence="5">eIF3g</shortName>
    </recommendedName>
    <alternativeName>
        <fullName evidence="5">Eukaryotic translation initiation factor 3 RNA-binding subunit</fullName>
        <shortName evidence="5">eIF-3 RNA-binding subunit</shortName>
    </alternativeName>
    <alternativeName>
        <fullName evidence="5">Eukaryotic translation initiation factor 3 subunit 4</fullName>
    </alternativeName>
</protein>
<dbReference type="Proteomes" id="UP000007110">
    <property type="component" value="Unassembled WGS sequence"/>
</dbReference>
<evidence type="ECO:0000256" key="3">
    <source>
        <dbReference type="ARBA" id="ARBA00022884"/>
    </source>
</evidence>
<evidence type="ECO:0000256" key="1">
    <source>
        <dbReference type="ARBA" id="ARBA00022490"/>
    </source>
</evidence>
<dbReference type="InterPro" id="IPR017334">
    <property type="entry name" value="eIF3_g"/>
</dbReference>
<comment type="subcellular location">
    <subcellularLocation>
        <location evidence="5">Cytoplasm</location>
    </subcellularLocation>
</comment>
<dbReference type="InterPro" id="IPR000504">
    <property type="entry name" value="RRM_dom"/>
</dbReference>
<dbReference type="GeneID" id="586718"/>
<dbReference type="GO" id="GO:0001732">
    <property type="term" value="P:formation of cytoplasmic translation initiation complex"/>
    <property type="evidence" value="ECO:0007669"/>
    <property type="project" value="UniProtKB-UniRule"/>
</dbReference>
<dbReference type="CTD" id="8666"/>
<evidence type="ECO:0000313" key="9">
    <source>
        <dbReference type="EnsemblMetazoa" id="XP_030853309"/>
    </source>
</evidence>
<evidence type="ECO:0000256" key="7">
    <source>
        <dbReference type="SAM" id="MobiDB-lite"/>
    </source>
</evidence>
<keyword evidence="3 6" id="KW-0694">RNA-binding</keyword>